<evidence type="ECO:0000256" key="1">
    <source>
        <dbReference type="ARBA" id="ARBA00004604"/>
    </source>
</evidence>
<feature type="region of interest" description="Disordered" evidence="5">
    <location>
        <begin position="473"/>
        <end position="529"/>
    </location>
</feature>
<name>A0A8B9TTW0_ANAPL</name>
<feature type="compositionally biased region" description="Basic and acidic residues" evidence="5">
    <location>
        <begin position="336"/>
        <end position="350"/>
    </location>
</feature>
<keyword evidence="4" id="KW-0539">Nucleus</keyword>
<dbReference type="Ensembl" id="ENSAPLT00020028211.1">
    <property type="protein sequence ID" value="ENSAPLP00020026178.1"/>
    <property type="gene ID" value="ENSAPLG00020017889.1"/>
</dbReference>
<sequence>GDRRHRQLLEAVSALSGRRSWPERSEASVQVSEFNVSSKGAGEKLVLSELLQPIRAQSALSSVKKQLSKVKQKKAVELPLSKEERERVVREAAYVKTSKDVGKWQPLVLQNRRAEQLVFPLKEEIAAVVPLEQVVSAWKPRTPLEQEIFGLLHKTQQPVTDPLLTPREKASLQAMSLEEARRRRAELQKARVLQSYYEAKARREKKIKSKKYHRVLKKSKRRKALKEFELLQKSDPEAALAKLEELEQLRMEERMSLKHQNKGKWARSRAIMAKYDLEARKAMQEQLARNKELMQKVRVELPEEEPGDVPEEDLPPVTIPVSANRANPWMLGKPSDPAKEPEVQEAREDAAVPAAVESKEEEEEEEVVSEEEALLQEFEQKRHARQRRAGSPEQHAALLPSLPCSRGGCFLLRCLDAQALTRRRRFLTLRGTAPVHPICDEEQPSAGIEPPPQAQEEILLSEQLDRVQTMEEVEALASKEPSEEQEQQPAAAGAEERAPRQEKGKAGARPAKKPTAKEKMIRLESVLSEKPQEIQCPSLPVVMEEEEGGIDQRGVISEAFAGDDVVADFQREKSKAEQDSKPKAVNLVLPGWGEWGGSGLKPSAKKIKRFLIKPPPAPPRKDQHLPHVILSEQRNIHAAAHQVSELPFPFEKHQQFEQSIRTPVGPTWNTQRAFQKLTAPRVITRAGHIIQPLSAEDLASAPSGAKPVLETAPKQRGQPPRRPHKRAR</sequence>
<comment type="similarity">
    <text evidence="2">Belongs to the UTP14 family.</text>
</comment>
<dbReference type="PANTHER" id="PTHR14150:SF12">
    <property type="entry name" value="U3 SMALL NUCLEOLAR RNA-ASSOCIATED PROTEIN 14 HOMOLOG A"/>
    <property type="match status" value="1"/>
</dbReference>
<organism evidence="6 7">
    <name type="scientific">Anas platyrhynchos</name>
    <name type="common">Mallard</name>
    <name type="synonym">Anas boschas</name>
    <dbReference type="NCBI Taxonomy" id="8839"/>
    <lineage>
        <taxon>Eukaryota</taxon>
        <taxon>Metazoa</taxon>
        <taxon>Chordata</taxon>
        <taxon>Craniata</taxon>
        <taxon>Vertebrata</taxon>
        <taxon>Euteleostomi</taxon>
        <taxon>Archelosauria</taxon>
        <taxon>Archosauria</taxon>
        <taxon>Dinosauria</taxon>
        <taxon>Saurischia</taxon>
        <taxon>Theropoda</taxon>
        <taxon>Coelurosauria</taxon>
        <taxon>Aves</taxon>
        <taxon>Neognathae</taxon>
        <taxon>Galloanserae</taxon>
        <taxon>Anseriformes</taxon>
        <taxon>Anatidae</taxon>
        <taxon>Anatinae</taxon>
        <taxon>Anas</taxon>
    </lineage>
</organism>
<dbReference type="GO" id="GO:0032040">
    <property type="term" value="C:small-subunit processome"/>
    <property type="evidence" value="ECO:0007669"/>
    <property type="project" value="InterPro"/>
</dbReference>
<dbReference type="GO" id="GO:0006364">
    <property type="term" value="P:rRNA processing"/>
    <property type="evidence" value="ECO:0007669"/>
    <property type="project" value="InterPro"/>
</dbReference>
<evidence type="ECO:0000256" key="2">
    <source>
        <dbReference type="ARBA" id="ARBA00007774"/>
    </source>
</evidence>
<evidence type="ECO:0000256" key="4">
    <source>
        <dbReference type="ARBA" id="ARBA00023242"/>
    </source>
</evidence>
<accession>A0A8B9TTW0</accession>
<proteinExistence type="inferred from homology"/>
<evidence type="ECO:0008006" key="8">
    <source>
        <dbReference type="Google" id="ProtNLM"/>
    </source>
</evidence>
<reference evidence="6" key="1">
    <citation type="submission" date="2019-08" db="EMBL/GenBank/DDBJ databases">
        <title>Three high-quality genomes provides insights into domestication of ducks.</title>
        <authorList>
            <person name="Hou Z.C."/>
            <person name="Zhu F."/>
            <person name="Yin Z.T."/>
            <person name="Zhang F."/>
        </authorList>
    </citation>
    <scope>NUCLEOTIDE SEQUENCE [LARGE SCALE GENOMIC DNA]</scope>
</reference>
<keyword evidence="3" id="KW-0597">Phosphoprotein</keyword>
<dbReference type="Pfam" id="PF04615">
    <property type="entry name" value="Utp14"/>
    <property type="match status" value="2"/>
</dbReference>
<feature type="region of interest" description="Disordered" evidence="5">
    <location>
        <begin position="694"/>
        <end position="728"/>
    </location>
</feature>
<feature type="compositionally biased region" description="Basic residues" evidence="5">
    <location>
        <begin position="719"/>
        <end position="728"/>
    </location>
</feature>
<evidence type="ECO:0000256" key="5">
    <source>
        <dbReference type="SAM" id="MobiDB-lite"/>
    </source>
</evidence>
<dbReference type="InterPro" id="IPR006709">
    <property type="entry name" value="SSU_processome_Utp14"/>
</dbReference>
<evidence type="ECO:0000313" key="6">
    <source>
        <dbReference type="Ensembl" id="ENSAPLP00020026178.1"/>
    </source>
</evidence>
<feature type="region of interest" description="Disordered" evidence="5">
    <location>
        <begin position="326"/>
        <end position="350"/>
    </location>
</feature>
<protein>
    <recommendedName>
        <fullName evidence="8">UT14A protein</fullName>
    </recommendedName>
</protein>
<evidence type="ECO:0000256" key="3">
    <source>
        <dbReference type="ARBA" id="ARBA00022553"/>
    </source>
</evidence>
<reference evidence="6" key="2">
    <citation type="submission" date="2025-08" db="UniProtKB">
        <authorList>
            <consortium name="Ensembl"/>
        </authorList>
    </citation>
    <scope>IDENTIFICATION</scope>
</reference>
<dbReference type="PANTHER" id="PTHR14150">
    <property type="entry name" value="U3 SMALL NUCLEOLAR RNA-ASSOCIATED PROTEIN 14"/>
    <property type="match status" value="1"/>
</dbReference>
<evidence type="ECO:0000313" key="7">
    <source>
        <dbReference type="Proteomes" id="UP000694400"/>
    </source>
</evidence>
<dbReference type="AlphaFoldDB" id="A0A8B9TTW0"/>
<dbReference type="Proteomes" id="UP000694400">
    <property type="component" value="Chromosome 11"/>
</dbReference>
<reference evidence="6" key="3">
    <citation type="submission" date="2025-09" db="UniProtKB">
        <authorList>
            <consortium name="Ensembl"/>
        </authorList>
    </citation>
    <scope>IDENTIFICATION</scope>
</reference>
<feature type="compositionally biased region" description="Basic and acidic residues" evidence="5">
    <location>
        <begin position="494"/>
        <end position="505"/>
    </location>
</feature>
<comment type="subcellular location">
    <subcellularLocation>
        <location evidence="1">Nucleus</location>
        <location evidence="1">Nucleolus</location>
    </subcellularLocation>
</comment>